<organism evidence="1 2">
    <name type="scientific">Diphasiastrum complanatum</name>
    <name type="common">Issler's clubmoss</name>
    <name type="synonym">Lycopodium complanatum</name>
    <dbReference type="NCBI Taxonomy" id="34168"/>
    <lineage>
        <taxon>Eukaryota</taxon>
        <taxon>Viridiplantae</taxon>
        <taxon>Streptophyta</taxon>
        <taxon>Embryophyta</taxon>
        <taxon>Tracheophyta</taxon>
        <taxon>Lycopodiopsida</taxon>
        <taxon>Lycopodiales</taxon>
        <taxon>Lycopodiaceae</taxon>
        <taxon>Lycopodioideae</taxon>
        <taxon>Diphasiastrum</taxon>
    </lineage>
</organism>
<reference evidence="2" key="1">
    <citation type="journal article" date="2024" name="Proc. Natl. Acad. Sci. U.S.A.">
        <title>Extraordinary preservation of gene collinearity over three hundred million years revealed in homosporous lycophytes.</title>
        <authorList>
            <person name="Li C."/>
            <person name="Wickell D."/>
            <person name="Kuo L.Y."/>
            <person name="Chen X."/>
            <person name="Nie B."/>
            <person name="Liao X."/>
            <person name="Peng D."/>
            <person name="Ji J."/>
            <person name="Jenkins J."/>
            <person name="Williams M."/>
            <person name="Shu S."/>
            <person name="Plott C."/>
            <person name="Barry K."/>
            <person name="Rajasekar S."/>
            <person name="Grimwood J."/>
            <person name="Han X."/>
            <person name="Sun S."/>
            <person name="Hou Z."/>
            <person name="He W."/>
            <person name="Dai G."/>
            <person name="Sun C."/>
            <person name="Schmutz J."/>
            <person name="Leebens-Mack J.H."/>
            <person name="Li F.W."/>
            <person name="Wang L."/>
        </authorList>
    </citation>
    <scope>NUCLEOTIDE SEQUENCE [LARGE SCALE GENOMIC DNA]</scope>
    <source>
        <strain evidence="2">cv. PW_Plant_1</strain>
    </source>
</reference>
<evidence type="ECO:0000313" key="2">
    <source>
        <dbReference type="Proteomes" id="UP001162992"/>
    </source>
</evidence>
<accession>A0ACC2CFQ3</accession>
<proteinExistence type="predicted"/>
<sequence length="264" mass="30725">MQFYHHPLSLHSQKARLALEEKEIDYWPINMNPLKCRNLEPDFFGQYPNARLPILINGSRVIIGSLHVVQYVDSFNRHLGGDKVNLPLAKEWMQNIDSWDPKLFTLSNIPEKYRQFFSRFKRQVVISRMAENPDLASQYHEKLQSMHALEKDLKDEAVINENKNELVSLLNCAEDQLGSTQYLAGDAFSMADAMFLPLLGRIELLKLDTELIKSRVKLDQYWEKAKTRPSYQVVIGKYSTNLGKFRVLGSSVLNMKLRTLFKRY</sequence>
<dbReference type="Proteomes" id="UP001162992">
    <property type="component" value="Chromosome 10"/>
</dbReference>
<dbReference type="EMBL" id="CM055101">
    <property type="protein sequence ID" value="KAJ7540881.1"/>
    <property type="molecule type" value="Genomic_DNA"/>
</dbReference>
<keyword evidence="2" id="KW-1185">Reference proteome</keyword>
<protein>
    <submittedName>
        <fullName evidence="1">Uncharacterized protein</fullName>
    </submittedName>
</protein>
<evidence type="ECO:0000313" key="1">
    <source>
        <dbReference type="EMBL" id="KAJ7540881.1"/>
    </source>
</evidence>
<gene>
    <name evidence="1" type="ORF">O6H91_10G035000</name>
</gene>
<name>A0ACC2CFQ3_DIPCM</name>
<comment type="caution">
    <text evidence="1">The sequence shown here is derived from an EMBL/GenBank/DDBJ whole genome shotgun (WGS) entry which is preliminary data.</text>
</comment>